<dbReference type="RefSeq" id="WP_063242549.1">
    <property type="nucleotide sequence ID" value="NZ_CP168967.1"/>
</dbReference>
<feature type="signal peptide" evidence="1">
    <location>
        <begin position="1"/>
        <end position="21"/>
    </location>
</feature>
<feature type="chain" id="PRO_5007573802" evidence="1">
    <location>
        <begin position="22"/>
        <end position="249"/>
    </location>
</feature>
<evidence type="ECO:0000313" key="2">
    <source>
        <dbReference type="EMBL" id="KYG70787.1"/>
    </source>
</evidence>
<dbReference type="Proteomes" id="UP000075391">
    <property type="component" value="Unassembled WGS sequence"/>
</dbReference>
<evidence type="ECO:0000313" key="3">
    <source>
        <dbReference type="Proteomes" id="UP000075391"/>
    </source>
</evidence>
<name>A0A150WW90_BDEBC</name>
<keyword evidence="1" id="KW-0732">Signal</keyword>
<gene>
    <name evidence="2" type="ORF">AZI85_02325</name>
</gene>
<dbReference type="EMBL" id="LUKF01000001">
    <property type="protein sequence ID" value="KYG70787.1"/>
    <property type="molecule type" value="Genomic_DNA"/>
</dbReference>
<reference evidence="2 3" key="1">
    <citation type="submission" date="2016-03" db="EMBL/GenBank/DDBJ databases">
        <authorList>
            <person name="Ploux O."/>
        </authorList>
    </citation>
    <scope>NUCLEOTIDE SEQUENCE [LARGE SCALE GENOMIC DNA]</scope>
    <source>
        <strain evidence="2 3">BER2</strain>
    </source>
</reference>
<dbReference type="OrthoDB" id="5290542at2"/>
<accession>A0A150WW90</accession>
<protein>
    <submittedName>
        <fullName evidence="2">Uncharacterized protein</fullName>
    </submittedName>
</protein>
<organism evidence="2 3">
    <name type="scientific">Bdellovibrio bacteriovorus</name>
    <dbReference type="NCBI Taxonomy" id="959"/>
    <lineage>
        <taxon>Bacteria</taxon>
        <taxon>Pseudomonadati</taxon>
        <taxon>Bdellovibrionota</taxon>
        <taxon>Bdellovibrionia</taxon>
        <taxon>Bdellovibrionales</taxon>
        <taxon>Pseudobdellovibrionaceae</taxon>
        <taxon>Bdellovibrio</taxon>
    </lineage>
</organism>
<comment type="caution">
    <text evidence="2">The sequence shown here is derived from an EMBL/GenBank/DDBJ whole genome shotgun (WGS) entry which is preliminary data.</text>
</comment>
<sequence>MKRTCILIISAIVLCAFNSFANSEESFARGFLIAVDTRDHKACEQAFLRVSGATGLKISSLCAQDGRNPFAVAVITVPIDEFEFLSEVTNKHGSNARAARSDRSVIMTLPHDRDTETYFRISARRDRMSITVFRESDFGAMDERRERFLIMSFVMKNTGSQGLQDQRVASSIDRRLVYNRGATELTQSQYKSIATKASNIIDAINGAVQNITSPRVSLDVFVPPDACDANRFCPNEDVIRLGLSVVIRF</sequence>
<evidence type="ECO:0000256" key="1">
    <source>
        <dbReference type="SAM" id="SignalP"/>
    </source>
</evidence>
<dbReference type="AlphaFoldDB" id="A0A150WW90"/>
<proteinExistence type="predicted"/>